<dbReference type="Pfam" id="PF08323">
    <property type="entry name" value="Glyco_transf_5"/>
    <property type="match status" value="1"/>
</dbReference>
<dbReference type="GO" id="GO:0009277">
    <property type="term" value="C:fungal-type cell wall"/>
    <property type="evidence" value="ECO:0007669"/>
    <property type="project" value="TreeGrafter"/>
</dbReference>
<dbReference type="CDD" id="cd03791">
    <property type="entry name" value="GT5_Glycogen_synthase_DULL1-like"/>
    <property type="match status" value="1"/>
</dbReference>
<dbReference type="STRING" id="56484.A0A1Y2F2T9"/>
<reference evidence="11 12" key="1">
    <citation type="submission" date="2016-07" db="EMBL/GenBank/DDBJ databases">
        <title>Pervasive Adenine N6-methylation of Active Genes in Fungi.</title>
        <authorList>
            <consortium name="DOE Joint Genome Institute"/>
            <person name="Mondo S.J."/>
            <person name="Dannebaum R.O."/>
            <person name="Kuo R.C."/>
            <person name="Labutti K."/>
            <person name="Haridas S."/>
            <person name="Kuo A."/>
            <person name="Salamov A."/>
            <person name="Ahrendt S.R."/>
            <person name="Lipzen A."/>
            <person name="Sullivan W."/>
            <person name="Andreopoulos W.B."/>
            <person name="Clum A."/>
            <person name="Lindquist E."/>
            <person name="Daum C."/>
            <person name="Ramamoorthy G.K."/>
            <person name="Gryganskyi A."/>
            <person name="Culley D."/>
            <person name="Magnuson J.K."/>
            <person name="James T.Y."/>
            <person name="O'Malley M.A."/>
            <person name="Stajich J.E."/>
            <person name="Spatafora J.W."/>
            <person name="Visel A."/>
            <person name="Grigoriev I.V."/>
        </authorList>
    </citation>
    <scope>NUCLEOTIDE SEQUENCE [LARGE SCALE GENOMIC DNA]</scope>
    <source>
        <strain evidence="11 12">12-1054</strain>
    </source>
</reference>
<sequence>MRPWFLLGLATTLLTQCRAARYDPRYEQWNLNVNKTATEVLDYAADWPNHQYHPSPDNWRFPIYTIIVDKWVDGDPRNNDINGTVFEYDFYETGLRNGGDVKGIQDSLDYLQGMGIKGLYISGTPYLNRPWQADQYSPIDFTILDPHQGTIQEWRNCIDELHRRDMYIIFDLTVGTLADLVGFTGYLNTSTTFSLYEHDAEWKTAITYPDFQFNNVWDPTCELPEFWDDDGGPVVIELTGCYASEFDQYGDTEAFGVHPNWQRQLSKFASVQDRLREWDPTVGKKLNHYACLLIAGLDPDAFRLDKATQMTVGFLAEWSKSVRQCAALYNKKNFYIPGEITGGDSYGSIYLGRGRQPDQRPKDWQMAMNLTGLDSEAEYFLRNKTLNALDASAFQYSVYRALTIWFGLEGAITVPYDIRQDFVEGWLDMVQNEDLINANTGKFDPRHMNGMTNHDVLRWPAVENGEQILALGSMITQLVLPGAPSIYYGEEQDLYMLDNTANNYLFGRQSMTSSMAWYIHGCYSLSSQQYPNLPLKKARDGCHDFLNAQDHRDVSAAPRNGLIALHEIRDNYPVAHDGFCLENLGNWSIAGSEVAGLHSVHRFACPGQTFTTGKKNQDLWFLYVNANVSTQWSPSCSAADAMIAPPVTFPPNTVVRNLVYPFDEYTLSAGPNATTGCLPQINIDPYGFKIFVPKPAAIQPRPVITRLSPGHDARIVSTGSATGQTLNYVLEFSNEMSCDSVGKALSINSTTLDGTQPIIGSYVCSLFPFSRAATVVGAPPSVWQINATITNLFEGIHEISIGKAQTQSGNGTTLGFDHALFRIGKADNPLVFPLTSNYTTTAMKKGSGGMLTIEANAAGADLWRYSLDWGTTWSNWTSYGPGLKNMPVTKKWKGSKKQRWQGDHAILQYWSRMAGSSSHQQHADLDGPGDHRSFPHMFIMGPFNEWGYDAGARNQLSLEKSGNWTINFVSEAYPSRLQFNVWGINPDGNPDASWVYGTLENSSVIERVPPSALGSNIFNISTEPRSPHLGWELQLNDLTRRIYLKPKGSYIVAIIIYFLCLFVPPLTALLAALIFKGSFYAVKFNQEGRSNVRNFIPLLPFSKSKKDQDQGFMTDPAINSPGLGTGALGGLGPMTYENGARKTVLIATLEYNIEDWGIKIKIGGLGVMAQLMATNLKHQDLIWVVPCVGDVNYPEGEYHPPMEVKILDQIYQINVSTHIINNITYVLLDAPVFRRQSTIEPYPARMDDLESAIFYSAWNQCIAETARRFPVDLYHINDYHGALAPLYLLPDLMPCALSLHNAEFQGLWPLRTPEERDEVCAVYNISPRLCQKYVQFGNVFNLLHAGVSFLRIHQKGFGAVGVSTKYGKRSWARYPIFWGLKKIGKLPNPDPTDTADIGAPTVKNGKVVPNSQFEENRKHLKRDAQEWAGLRVDPSADLLVFVGRWSMQKGIDLIADIVPTLVEEFNVQVICVGPIIDLYGKFAAEKLARLMEKYPERVYSRPEFTALPPYIFSGADFTLIPSRDEPFGLVAVEFGRKGALGIGARVGGLGQMPGWWYTVESSATTHLLSQFESACRQALSSNDKTRALLRAKSALQRFPVQEWIQKLDALQAGCIKMCKKKTGGNTKNRGSVYSLFPPESSASVSNLGMHQNNSQVNLPPGFTNMPNASSPVISIPDEQRTPEQFQHAHFNAAAPHEPGQPTDPYAAGGANLRRQLSLGSRRGPGHRNEPQTVLPRDVNGELIAIDEEEMFESDQEGDLIHPDQVRGAFRGYGGFGSPSEDGYESEDQFDPQRSTMYEVMDDDSVREGGRGFYGHSNASSSMSLSQMANVPYGRRRSVVGEFASPPQTPPMSPSLGNSQRHLIPRGGNDSRLSLASVMTGSGGKDFSLTKVQERFTDEDGMCLRAFSSELRDLNPKNSKHELCIEEYLIKSEKSFFADIKNEKLGFKPKVKKGEFSRRGSLESSRASSFSGDTHGPQRDLGSPESSYHPHSPLFMDPKTRGIARFMQRTLGEWPIYTIFLAIGQILAATSYQLTLLSSSTSQSAAQLYTIGIVFMFGTVFWWTMYRLLPAVWCLSAPFAFYMVAFFMIGLPGFSALYGARDWINAIGTWFYAVGSASGSLYFALNFGDEGGASTQTWIVRACMVQGTQQIWGSALWYWGEKLTADTSDETLAGATQQTEIAVTGIVLFLAVFMAATGLLLAKGLPDYYRQLPGRIPAFYISLVRRKLVLWFMVATILQNYWLSTLYGRSWRYLWSSPYINTGVIFALVIVFFLIIWGIILYGLAVISKTHSWTIPVVGIGLGAPRWAQMLWATSNIGQAMQWAGQAGPYLGRCLWLWLGVLDAIQGVGIGMLLLQTLTRAHVATTLMAGQMLGAVAMLVGRASAPNAIGPADTFLDFATWTPSEEGAAIFASVSFWLCLFCQIVICIGYLVYFRKEQLSKP</sequence>
<dbReference type="GO" id="GO:0070600">
    <property type="term" value="P:fungal-type cell wall (1-&gt;3)-alpha-glucan biosynthetic process"/>
    <property type="evidence" value="ECO:0007669"/>
    <property type="project" value="TreeGrafter"/>
</dbReference>
<feature type="region of interest" description="Disordered" evidence="7">
    <location>
        <begin position="1957"/>
        <end position="1992"/>
    </location>
</feature>
<evidence type="ECO:0000259" key="10">
    <source>
        <dbReference type="SMART" id="SM00642"/>
    </source>
</evidence>
<feature type="transmembrane region" description="Helical" evidence="8">
    <location>
        <begin position="2292"/>
        <end position="2314"/>
    </location>
</feature>
<dbReference type="InterPro" id="IPR006047">
    <property type="entry name" value="GH13_cat_dom"/>
</dbReference>
<evidence type="ECO:0000256" key="3">
    <source>
        <dbReference type="ARBA" id="ARBA00022676"/>
    </source>
</evidence>
<dbReference type="EC" id="2.4.1.183" evidence="2"/>
<evidence type="ECO:0000256" key="7">
    <source>
        <dbReference type="SAM" id="MobiDB-lite"/>
    </source>
</evidence>
<dbReference type="InterPro" id="IPR058657">
    <property type="entry name" value="Mok11-13/Ags1-like_Ig"/>
</dbReference>
<accession>A0A1Y2F2T9</accession>
<keyword evidence="12" id="KW-1185">Reference proteome</keyword>
<evidence type="ECO:0000256" key="6">
    <source>
        <dbReference type="ARBA" id="ARBA00048960"/>
    </source>
</evidence>
<keyword evidence="9" id="KW-0732">Signal</keyword>
<dbReference type="GO" id="GO:0071555">
    <property type="term" value="P:cell wall organization"/>
    <property type="evidence" value="ECO:0007669"/>
    <property type="project" value="UniProtKB-KW"/>
</dbReference>
<keyword evidence="4" id="KW-0808">Transferase</keyword>
<dbReference type="InterPro" id="IPR058658">
    <property type="entry name" value="Mok11-13/Ags1-like_Ig_2"/>
</dbReference>
<dbReference type="PANTHER" id="PTHR47182:SF2">
    <property type="entry name" value="CELL WALL ALPHA-1,3-GLUCAN SYNTHASE AGS1"/>
    <property type="match status" value="1"/>
</dbReference>
<dbReference type="OMA" id="NIGPGPI"/>
<evidence type="ECO:0000256" key="2">
    <source>
        <dbReference type="ARBA" id="ARBA00012688"/>
    </source>
</evidence>
<feature type="compositionally biased region" description="Polar residues" evidence="7">
    <location>
        <begin position="1961"/>
        <end position="1971"/>
    </location>
</feature>
<dbReference type="FunFam" id="3.40.50.2000:FF:000058">
    <property type="entry name" value="Alpha-1,3-glucan synthase Ags1"/>
    <property type="match status" value="1"/>
</dbReference>
<feature type="transmembrane region" description="Helical" evidence="8">
    <location>
        <begin position="2013"/>
        <end position="2033"/>
    </location>
</feature>
<dbReference type="InterPro" id="IPR058654">
    <property type="entry name" value="Mok11-14/Ags1-like_TM"/>
</dbReference>
<dbReference type="Pfam" id="PF00128">
    <property type="entry name" value="Alpha-amylase"/>
    <property type="match status" value="1"/>
</dbReference>
<feature type="chain" id="PRO_5013390842" description="alpha-1,3-glucan synthase" evidence="9">
    <location>
        <begin position="20"/>
        <end position="2441"/>
    </location>
</feature>
<dbReference type="SUPFAM" id="SSF51445">
    <property type="entry name" value="(Trans)glycosidases"/>
    <property type="match status" value="1"/>
</dbReference>
<comment type="catalytic activity">
    <reaction evidence="6">
        <text>[(1-&gt;3)-alpha-D-glucosyl](n) + UDP-alpha-D-glucose = [(1-&gt;3)-alpha-D-glucosyl](n+1) + UDP + H(+)</text>
        <dbReference type="Rhea" id="RHEA:19749"/>
        <dbReference type="Rhea" id="RHEA-COMP:11150"/>
        <dbReference type="Rhea" id="RHEA-COMP:11151"/>
        <dbReference type="ChEBI" id="CHEBI:15378"/>
        <dbReference type="ChEBI" id="CHEBI:28100"/>
        <dbReference type="ChEBI" id="CHEBI:58223"/>
        <dbReference type="ChEBI" id="CHEBI:58885"/>
        <dbReference type="EC" id="2.4.1.183"/>
    </reaction>
</comment>
<dbReference type="Pfam" id="PF13692">
    <property type="entry name" value="Glyco_trans_1_4"/>
    <property type="match status" value="1"/>
</dbReference>
<feature type="transmembrane region" description="Helical" evidence="8">
    <location>
        <begin position="2262"/>
        <end position="2285"/>
    </location>
</feature>
<dbReference type="InterPro" id="IPR013534">
    <property type="entry name" value="Starch_synth_cat_dom"/>
</dbReference>
<evidence type="ECO:0000256" key="1">
    <source>
        <dbReference type="ARBA" id="ARBA00006122"/>
    </source>
</evidence>
<evidence type="ECO:0000256" key="5">
    <source>
        <dbReference type="ARBA" id="ARBA00023316"/>
    </source>
</evidence>
<feature type="transmembrane region" description="Helical" evidence="8">
    <location>
        <begin position="2045"/>
        <end position="2063"/>
    </location>
</feature>
<feature type="transmembrane region" description="Helical" evidence="8">
    <location>
        <begin position="2070"/>
        <end position="2090"/>
    </location>
</feature>
<organism evidence="11 12">
    <name type="scientific">Protomyces lactucae-debilis</name>
    <dbReference type="NCBI Taxonomy" id="2754530"/>
    <lineage>
        <taxon>Eukaryota</taxon>
        <taxon>Fungi</taxon>
        <taxon>Dikarya</taxon>
        <taxon>Ascomycota</taxon>
        <taxon>Taphrinomycotina</taxon>
        <taxon>Taphrinomycetes</taxon>
        <taxon>Taphrinales</taxon>
        <taxon>Protomycetaceae</taxon>
        <taxon>Protomyces</taxon>
    </lineage>
</organism>
<proteinExistence type="inferred from homology"/>
<comment type="similarity">
    <text evidence="1">Belongs to the glycosyltransferase group 1 family.</text>
</comment>
<dbReference type="InterPro" id="IPR058656">
    <property type="entry name" value="Mok11-13/Ags1-like_GH"/>
</dbReference>
<feature type="signal peptide" evidence="9">
    <location>
        <begin position="1"/>
        <end position="19"/>
    </location>
</feature>
<feature type="transmembrane region" description="Helical" evidence="8">
    <location>
        <begin position="2222"/>
        <end position="2242"/>
    </location>
</feature>
<dbReference type="Pfam" id="PF26114">
    <property type="entry name" value="Ig_2_Mok13"/>
    <property type="match status" value="1"/>
</dbReference>
<protein>
    <recommendedName>
        <fullName evidence="2">alpha-1,3-glucan synthase</fullName>
        <ecNumber evidence="2">2.4.1.183</ecNumber>
    </recommendedName>
</protein>
<dbReference type="InterPro" id="IPR058655">
    <property type="entry name" value="Mok11-14/Ags1-like"/>
</dbReference>
<dbReference type="Gene3D" id="3.40.50.2000">
    <property type="entry name" value="Glycogen Phosphorylase B"/>
    <property type="match status" value="2"/>
</dbReference>
<keyword evidence="5" id="KW-0961">Cell wall biogenesis/degradation</keyword>
<dbReference type="Gene3D" id="3.20.20.80">
    <property type="entry name" value="Glycosidases"/>
    <property type="match status" value="1"/>
</dbReference>
<keyword evidence="8" id="KW-0812">Transmembrane</keyword>
<feature type="transmembrane region" description="Helical" evidence="8">
    <location>
        <begin position="2408"/>
        <end position="2432"/>
    </location>
</feature>
<dbReference type="Pfam" id="PF26122">
    <property type="entry name" value="CBM_Mok13"/>
    <property type="match status" value="1"/>
</dbReference>
<dbReference type="Pfam" id="PF26108">
    <property type="entry name" value="GH_Mok13"/>
    <property type="match status" value="1"/>
</dbReference>
<keyword evidence="8" id="KW-0472">Membrane</keyword>
<comment type="caution">
    <text evidence="11">The sequence shown here is derived from an EMBL/GenBank/DDBJ whole genome shotgun (WGS) entry which is preliminary data.</text>
</comment>
<dbReference type="OrthoDB" id="512920at2759"/>
<name>A0A1Y2F2T9_PROLT</name>
<dbReference type="EMBL" id="MCFI01000018">
    <property type="protein sequence ID" value="ORY78163.1"/>
    <property type="molecule type" value="Genomic_DNA"/>
</dbReference>
<evidence type="ECO:0000313" key="11">
    <source>
        <dbReference type="EMBL" id="ORY78163.1"/>
    </source>
</evidence>
<dbReference type="Proteomes" id="UP000193685">
    <property type="component" value="Unassembled WGS sequence"/>
</dbReference>
<dbReference type="SUPFAM" id="SSF53756">
    <property type="entry name" value="UDP-Glycosyltransferase/glycogen phosphorylase"/>
    <property type="match status" value="1"/>
</dbReference>
<dbReference type="InterPro" id="IPR017853">
    <property type="entry name" value="GH"/>
</dbReference>
<evidence type="ECO:0000256" key="8">
    <source>
        <dbReference type="SAM" id="Phobius"/>
    </source>
</evidence>
<dbReference type="GO" id="GO:0047657">
    <property type="term" value="F:alpha-1,3-glucan synthase activity"/>
    <property type="evidence" value="ECO:0007669"/>
    <property type="project" value="UniProtKB-EC"/>
</dbReference>
<feature type="transmembrane region" description="Helical" evidence="8">
    <location>
        <begin position="2102"/>
        <end position="2125"/>
    </location>
</feature>
<evidence type="ECO:0000256" key="9">
    <source>
        <dbReference type="SAM" id="SignalP"/>
    </source>
</evidence>
<dbReference type="GeneID" id="63788872"/>
<feature type="transmembrane region" description="Helical" evidence="8">
    <location>
        <begin position="2334"/>
        <end position="2354"/>
    </location>
</feature>
<dbReference type="RefSeq" id="XP_040723274.1">
    <property type="nucleotide sequence ID" value="XM_040872273.1"/>
</dbReference>
<evidence type="ECO:0000256" key="4">
    <source>
        <dbReference type="ARBA" id="ARBA00022679"/>
    </source>
</evidence>
<dbReference type="FunFam" id="3.40.50.2000:FF:000052">
    <property type="entry name" value="Alpha-1,3-glucan synthase Ags2"/>
    <property type="match status" value="1"/>
</dbReference>
<feature type="transmembrane region" description="Helical" evidence="8">
    <location>
        <begin position="2366"/>
        <end position="2388"/>
    </location>
</feature>
<dbReference type="Pfam" id="PF26127">
    <property type="entry name" value="12TM_Mok13"/>
    <property type="match status" value="1"/>
</dbReference>
<evidence type="ECO:0000313" key="12">
    <source>
        <dbReference type="Proteomes" id="UP000193685"/>
    </source>
</evidence>
<feature type="domain" description="Glycosyl hydrolase family 13 catalytic" evidence="10">
    <location>
        <begin position="65"/>
        <end position="543"/>
    </location>
</feature>
<gene>
    <name evidence="11" type="ORF">BCR37DRAFT_415021</name>
</gene>
<dbReference type="InterPro" id="IPR058659">
    <property type="entry name" value="Mok11-13/Ags1-like_CBM"/>
</dbReference>
<keyword evidence="3" id="KW-0328">Glycosyltransferase</keyword>
<dbReference type="PANTHER" id="PTHR47182">
    <property type="entry name" value="CELL WALL ALPHA-1,3-GLUCAN SYNTHASE AGS1-RELATED"/>
    <property type="match status" value="1"/>
</dbReference>
<dbReference type="SMART" id="SM00642">
    <property type="entry name" value="Aamy"/>
    <property type="match status" value="1"/>
</dbReference>
<dbReference type="Pfam" id="PF26111">
    <property type="entry name" value="Ig_Mok13"/>
    <property type="match status" value="1"/>
</dbReference>
<feature type="transmembrane region" description="Helical" evidence="8">
    <location>
        <begin position="2179"/>
        <end position="2201"/>
    </location>
</feature>
<keyword evidence="8" id="KW-1133">Transmembrane helix</keyword>